<protein>
    <submittedName>
        <fullName evidence="4">Predicted amidohydrolase</fullName>
    </submittedName>
</protein>
<dbReference type="AlphaFoldDB" id="A0A285PLQ9"/>
<evidence type="ECO:0000313" key="5">
    <source>
        <dbReference type="Proteomes" id="UP000219439"/>
    </source>
</evidence>
<keyword evidence="5" id="KW-1185">Reference proteome</keyword>
<dbReference type="SUPFAM" id="SSF56317">
    <property type="entry name" value="Carbon-nitrogen hydrolase"/>
    <property type="match status" value="1"/>
</dbReference>
<gene>
    <name evidence="4" type="ORF">SAMN06265368_3911</name>
</gene>
<organism evidence="4 5">
    <name type="scientific">Cohaesibacter gelatinilyticus</name>
    <dbReference type="NCBI Taxonomy" id="372072"/>
    <lineage>
        <taxon>Bacteria</taxon>
        <taxon>Pseudomonadati</taxon>
        <taxon>Pseudomonadota</taxon>
        <taxon>Alphaproteobacteria</taxon>
        <taxon>Hyphomicrobiales</taxon>
        <taxon>Cohaesibacteraceae</taxon>
    </lineage>
</organism>
<dbReference type="PANTHER" id="PTHR23088:SF27">
    <property type="entry name" value="DEAMINATED GLUTATHIONE AMIDASE"/>
    <property type="match status" value="1"/>
</dbReference>
<dbReference type="RefSeq" id="WP_097155150.1">
    <property type="nucleotide sequence ID" value="NZ_OBEL01000005.1"/>
</dbReference>
<dbReference type="PROSITE" id="PS50263">
    <property type="entry name" value="CN_HYDROLASE"/>
    <property type="match status" value="1"/>
</dbReference>
<sequence>MTQFRAACVQLRAGRDIGSNLDQAEDLIRQAAKDGCVYIQTPEQTATMELNRAKLMEKISPEENDEGLVRLRMLAKELGIWLHIGSMAVVADELDDKGRSKAANRSFVIDADGKIQARYDKIHMFDVDLANGESYRESSSFQAGEEAVLATLPWGGLGLSICYDVRFPHLYRSLSQKGASLLAVPAAFTAKTGDAHWHILLRSRAIENGAFVLAAAQGGVHENGRETYGHSLIIDPWGRILAEAQDQPCFIAADLDMAKVSACRQSIPSLANEQEFAL</sequence>
<dbReference type="Pfam" id="PF00795">
    <property type="entry name" value="CN_hydrolase"/>
    <property type="match status" value="1"/>
</dbReference>
<comment type="similarity">
    <text evidence="1">Belongs to the carbon-nitrogen hydrolase superfamily. NIT1/NIT2 family.</text>
</comment>
<accession>A0A285PLQ9</accession>
<dbReference type="GO" id="GO:0016811">
    <property type="term" value="F:hydrolase activity, acting on carbon-nitrogen (but not peptide) bonds, in linear amides"/>
    <property type="evidence" value="ECO:0007669"/>
    <property type="project" value="InterPro"/>
</dbReference>
<evidence type="ECO:0000313" key="4">
    <source>
        <dbReference type="EMBL" id="SNZ20801.1"/>
    </source>
</evidence>
<dbReference type="InterPro" id="IPR003010">
    <property type="entry name" value="C-N_Hydrolase"/>
</dbReference>
<dbReference type="PROSITE" id="PS01227">
    <property type="entry name" value="UPF0012"/>
    <property type="match status" value="1"/>
</dbReference>
<feature type="domain" description="CN hydrolase" evidence="3">
    <location>
        <begin position="4"/>
        <end position="257"/>
    </location>
</feature>
<dbReference type="Proteomes" id="UP000219439">
    <property type="component" value="Unassembled WGS sequence"/>
</dbReference>
<reference evidence="4 5" key="1">
    <citation type="submission" date="2017-09" db="EMBL/GenBank/DDBJ databases">
        <authorList>
            <person name="Ehlers B."/>
            <person name="Leendertz F.H."/>
        </authorList>
    </citation>
    <scope>NUCLEOTIDE SEQUENCE [LARGE SCALE GENOMIC DNA]</scope>
    <source>
        <strain evidence="4 5">DSM 18289</strain>
    </source>
</reference>
<dbReference type="EMBL" id="OBEL01000005">
    <property type="protein sequence ID" value="SNZ20801.1"/>
    <property type="molecule type" value="Genomic_DNA"/>
</dbReference>
<dbReference type="OrthoDB" id="9811121at2"/>
<keyword evidence="2 4" id="KW-0378">Hydrolase</keyword>
<evidence type="ECO:0000256" key="1">
    <source>
        <dbReference type="ARBA" id="ARBA00010613"/>
    </source>
</evidence>
<proteinExistence type="inferred from homology"/>
<name>A0A285PLQ9_9HYPH</name>
<dbReference type="CDD" id="cd07572">
    <property type="entry name" value="nit"/>
    <property type="match status" value="1"/>
</dbReference>
<dbReference type="InterPro" id="IPR036526">
    <property type="entry name" value="C-N_Hydrolase_sf"/>
</dbReference>
<dbReference type="InterPro" id="IPR045254">
    <property type="entry name" value="Nit1/2_C-N_Hydrolase"/>
</dbReference>
<evidence type="ECO:0000256" key="2">
    <source>
        <dbReference type="ARBA" id="ARBA00022801"/>
    </source>
</evidence>
<dbReference type="PANTHER" id="PTHR23088">
    <property type="entry name" value="NITRILASE-RELATED"/>
    <property type="match status" value="1"/>
</dbReference>
<dbReference type="InterPro" id="IPR001110">
    <property type="entry name" value="UPF0012_CS"/>
</dbReference>
<evidence type="ECO:0000259" key="3">
    <source>
        <dbReference type="PROSITE" id="PS50263"/>
    </source>
</evidence>
<dbReference type="Gene3D" id="3.60.110.10">
    <property type="entry name" value="Carbon-nitrogen hydrolase"/>
    <property type="match status" value="1"/>
</dbReference>